<keyword evidence="1" id="KW-1133">Transmembrane helix</keyword>
<reference evidence="2 3" key="1">
    <citation type="submission" date="2024-01" db="EMBL/GenBank/DDBJ databases">
        <title>The genomes of 5 underutilized Papilionoideae crops provide insights into root nodulation and disease resistanc.</title>
        <authorList>
            <person name="Jiang F."/>
        </authorList>
    </citation>
    <scope>NUCLEOTIDE SEQUENCE [LARGE SCALE GENOMIC DNA]</scope>
    <source>
        <strain evidence="2">LVBAO_FW01</strain>
        <tissue evidence="2">Leaves</tissue>
    </source>
</reference>
<comment type="caution">
    <text evidence="2">The sequence shown here is derived from an EMBL/GenBank/DDBJ whole genome shotgun (WGS) entry which is preliminary data.</text>
</comment>
<dbReference type="Proteomes" id="UP001367508">
    <property type="component" value="Unassembled WGS sequence"/>
</dbReference>
<proteinExistence type="predicted"/>
<evidence type="ECO:0000313" key="2">
    <source>
        <dbReference type="EMBL" id="KAK7362074.1"/>
    </source>
</evidence>
<sequence>MKVQWRYLKVTMLGVISAIPSIKWCPMVVDDSDKDGNLCWASYLLMLALILAYSGRFRSLFSALALKLGTVID</sequence>
<evidence type="ECO:0000256" key="1">
    <source>
        <dbReference type="SAM" id="Phobius"/>
    </source>
</evidence>
<keyword evidence="1" id="KW-0812">Transmembrane</keyword>
<protein>
    <submittedName>
        <fullName evidence="2">Uncharacterized protein</fullName>
    </submittedName>
</protein>
<keyword evidence="3" id="KW-1185">Reference proteome</keyword>
<evidence type="ECO:0000313" key="3">
    <source>
        <dbReference type="Proteomes" id="UP001367508"/>
    </source>
</evidence>
<dbReference type="AlphaFoldDB" id="A0AAN9R8T7"/>
<dbReference type="EMBL" id="JAYMYQ010000001">
    <property type="protein sequence ID" value="KAK7362074.1"/>
    <property type="molecule type" value="Genomic_DNA"/>
</dbReference>
<feature type="transmembrane region" description="Helical" evidence="1">
    <location>
        <begin position="7"/>
        <end position="29"/>
    </location>
</feature>
<organism evidence="2 3">
    <name type="scientific">Canavalia gladiata</name>
    <name type="common">Sword bean</name>
    <name type="synonym">Dolichos gladiatus</name>
    <dbReference type="NCBI Taxonomy" id="3824"/>
    <lineage>
        <taxon>Eukaryota</taxon>
        <taxon>Viridiplantae</taxon>
        <taxon>Streptophyta</taxon>
        <taxon>Embryophyta</taxon>
        <taxon>Tracheophyta</taxon>
        <taxon>Spermatophyta</taxon>
        <taxon>Magnoliopsida</taxon>
        <taxon>eudicotyledons</taxon>
        <taxon>Gunneridae</taxon>
        <taxon>Pentapetalae</taxon>
        <taxon>rosids</taxon>
        <taxon>fabids</taxon>
        <taxon>Fabales</taxon>
        <taxon>Fabaceae</taxon>
        <taxon>Papilionoideae</taxon>
        <taxon>50 kb inversion clade</taxon>
        <taxon>NPAAA clade</taxon>
        <taxon>indigoferoid/millettioid clade</taxon>
        <taxon>Phaseoleae</taxon>
        <taxon>Canavalia</taxon>
    </lineage>
</organism>
<name>A0AAN9R8T7_CANGL</name>
<gene>
    <name evidence="2" type="ORF">VNO77_04174</name>
</gene>
<accession>A0AAN9R8T7</accession>
<feature type="transmembrane region" description="Helical" evidence="1">
    <location>
        <begin position="41"/>
        <end position="57"/>
    </location>
</feature>
<keyword evidence="1" id="KW-0472">Membrane</keyword>